<dbReference type="EMBL" id="LXQA010119643">
    <property type="protein sequence ID" value="MCI20395.1"/>
    <property type="molecule type" value="Genomic_DNA"/>
</dbReference>
<evidence type="ECO:0000313" key="2">
    <source>
        <dbReference type="Proteomes" id="UP000265520"/>
    </source>
</evidence>
<feature type="non-terminal residue" evidence="1">
    <location>
        <position position="102"/>
    </location>
</feature>
<evidence type="ECO:0000313" key="1">
    <source>
        <dbReference type="EMBL" id="MCI20395.1"/>
    </source>
</evidence>
<organism evidence="1 2">
    <name type="scientific">Trifolium medium</name>
    <dbReference type="NCBI Taxonomy" id="97028"/>
    <lineage>
        <taxon>Eukaryota</taxon>
        <taxon>Viridiplantae</taxon>
        <taxon>Streptophyta</taxon>
        <taxon>Embryophyta</taxon>
        <taxon>Tracheophyta</taxon>
        <taxon>Spermatophyta</taxon>
        <taxon>Magnoliopsida</taxon>
        <taxon>eudicotyledons</taxon>
        <taxon>Gunneridae</taxon>
        <taxon>Pentapetalae</taxon>
        <taxon>rosids</taxon>
        <taxon>fabids</taxon>
        <taxon>Fabales</taxon>
        <taxon>Fabaceae</taxon>
        <taxon>Papilionoideae</taxon>
        <taxon>50 kb inversion clade</taxon>
        <taxon>NPAAA clade</taxon>
        <taxon>Hologalegina</taxon>
        <taxon>IRL clade</taxon>
        <taxon>Trifolieae</taxon>
        <taxon>Trifolium</taxon>
    </lineage>
</organism>
<sequence>MYTNGSANFSPIVRGREIMAARAAARAAANAAYNEAATSTGAVIGYQNYNVRNYTELLVAKEDMVETTQGPLQQPRVQRIFINNDNDRAKERLKEQAREMGK</sequence>
<proteinExistence type="predicted"/>
<protein>
    <submittedName>
        <fullName evidence="1">Uncharacterized protein</fullName>
    </submittedName>
</protein>
<accession>A0A392QAV3</accession>
<name>A0A392QAV3_9FABA</name>
<dbReference type="AlphaFoldDB" id="A0A392QAV3"/>
<dbReference type="Proteomes" id="UP000265520">
    <property type="component" value="Unassembled WGS sequence"/>
</dbReference>
<comment type="caution">
    <text evidence="1">The sequence shown here is derived from an EMBL/GenBank/DDBJ whole genome shotgun (WGS) entry which is preliminary data.</text>
</comment>
<reference evidence="1 2" key="1">
    <citation type="journal article" date="2018" name="Front. Plant Sci.">
        <title>Red Clover (Trifolium pratense) and Zigzag Clover (T. medium) - A Picture of Genomic Similarities and Differences.</title>
        <authorList>
            <person name="Dluhosova J."/>
            <person name="Istvanek J."/>
            <person name="Nedelnik J."/>
            <person name="Repkova J."/>
        </authorList>
    </citation>
    <scope>NUCLEOTIDE SEQUENCE [LARGE SCALE GENOMIC DNA]</scope>
    <source>
        <strain evidence="2">cv. 10/8</strain>
        <tissue evidence="1">Leaf</tissue>
    </source>
</reference>
<keyword evidence="2" id="KW-1185">Reference proteome</keyword>